<dbReference type="HOGENOM" id="CLU_053729_2_0_1"/>
<dbReference type="EMBL" id="KN846989">
    <property type="protein sequence ID" value="KIW92336.1"/>
    <property type="molecule type" value="Genomic_DNA"/>
</dbReference>
<dbReference type="PANTHER" id="PTHR12184:SF1">
    <property type="entry name" value="UBIQUINOL-CYTOCHROME-C REDUCTASE COMPLEX ASSEMBLY FACTOR 1"/>
    <property type="match status" value="1"/>
</dbReference>
<evidence type="ECO:0000313" key="4">
    <source>
        <dbReference type="EMBL" id="KIW92336.1"/>
    </source>
</evidence>
<name>A0A0D2ER04_CLAB1</name>
<keyword evidence="5" id="KW-1185">Reference proteome</keyword>
<evidence type="ECO:0000256" key="2">
    <source>
        <dbReference type="SAM" id="MobiDB-lite"/>
    </source>
</evidence>
<dbReference type="AlphaFoldDB" id="A0A0D2ER04"/>
<feature type="compositionally biased region" description="Polar residues" evidence="2">
    <location>
        <begin position="82"/>
        <end position="93"/>
    </location>
</feature>
<protein>
    <recommendedName>
        <fullName evidence="3">Ubiquinol-cytochrome c chaperone domain-containing protein</fullName>
    </recommendedName>
</protein>
<comment type="similarity">
    <text evidence="1">Belongs to the CBP3 family.</text>
</comment>
<dbReference type="PANTHER" id="PTHR12184">
    <property type="entry name" value="UBIQUINOL-CYTOCHROME C REDUCTASE COMPLEX ASSEMBLY FACTOR 1 FAMILY MEMBER"/>
    <property type="match status" value="1"/>
</dbReference>
<accession>A0A0D2ER04</accession>
<dbReference type="GeneID" id="27700248"/>
<reference evidence="4" key="1">
    <citation type="submission" date="2015-01" db="EMBL/GenBank/DDBJ databases">
        <title>The Genome Sequence of Cladophialophora bantiana CBS 173.52.</title>
        <authorList>
            <consortium name="The Broad Institute Genomics Platform"/>
            <person name="Cuomo C."/>
            <person name="de Hoog S."/>
            <person name="Gorbushina A."/>
            <person name="Stielow B."/>
            <person name="Teixiera M."/>
            <person name="Abouelleil A."/>
            <person name="Chapman S.B."/>
            <person name="Priest M."/>
            <person name="Young S.K."/>
            <person name="Wortman J."/>
            <person name="Nusbaum C."/>
            <person name="Birren B."/>
        </authorList>
    </citation>
    <scope>NUCLEOTIDE SEQUENCE [LARGE SCALE GENOMIC DNA]</scope>
    <source>
        <strain evidence="4">CBS 173.52</strain>
    </source>
</reference>
<feature type="compositionally biased region" description="Polar residues" evidence="2">
    <location>
        <begin position="19"/>
        <end position="28"/>
    </location>
</feature>
<evidence type="ECO:0000259" key="3">
    <source>
        <dbReference type="Pfam" id="PF03981"/>
    </source>
</evidence>
<sequence length="391" mass="43622">MSTFSICSQCLRALRQSVKAETNSSAQTSRIRSPSVSSRRYLSASSTKWQQEAPRNQRQVPGNQSLPPTTAPTVTSNVTTSFPSIDPQSKSTSEPPPERKDKSSAQPTSPAGGVSVSQMQRQIQSHLSNPPNKFSIPIRLAESLTRNVPSATRTYTIYGQTEALFKSCAAPADYTIPQDQRMNILTGKGPPKATAQEGAELGQPLSENKDSWWFNTLDMPPTFSTWSQVTFLHMYVIVTHLRAALDSEAEFQDYHRYLIEHFSRAAEDKMVVLHNLSAQGIRSRYLKDLFLQWRGILVSYDEGLVRGDAVLASAIWRNLFRGDEQVDWEKVALVVAFLRRAVRRGGLLTTEELLGSLSAQTGVWAFNHHQIERVQQLVAKPSTGVKEPFED</sequence>
<dbReference type="OrthoDB" id="10253878at2759"/>
<dbReference type="InterPro" id="IPR021150">
    <property type="entry name" value="Ubiq_cyt_c_chap"/>
</dbReference>
<dbReference type="InterPro" id="IPR007129">
    <property type="entry name" value="Ubiqinol_cyt_c_chaperone_CPB3"/>
</dbReference>
<feature type="compositionally biased region" description="Polar residues" evidence="2">
    <location>
        <begin position="47"/>
        <end position="66"/>
    </location>
</feature>
<organism evidence="4 5">
    <name type="scientific">Cladophialophora bantiana (strain ATCC 10958 / CBS 173.52 / CDC B-1940 / NIH 8579)</name>
    <name type="common">Xylohypha bantiana</name>
    <dbReference type="NCBI Taxonomy" id="1442370"/>
    <lineage>
        <taxon>Eukaryota</taxon>
        <taxon>Fungi</taxon>
        <taxon>Dikarya</taxon>
        <taxon>Ascomycota</taxon>
        <taxon>Pezizomycotina</taxon>
        <taxon>Eurotiomycetes</taxon>
        <taxon>Chaetothyriomycetidae</taxon>
        <taxon>Chaetothyriales</taxon>
        <taxon>Herpotrichiellaceae</taxon>
        <taxon>Cladophialophora</taxon>
    </lineage>
</organism>
<evidence type="ECO:0000256" key="1">
    <source>
        <dbReference type="ARBA" id="ARBA00006407"/>
    </source>
</evidence>
<feature type="region of interest" description="Disordered" evidence="2">
    <location>
        <begin position="19"/>
        <end position="134"/>
    </location>
</feature>
<dbReference type="Proteomes" id="UP000053789">
    <property type="component" value="Unassembled WGS sequence"/>
</dbReference>
<feature type="compositionally biased region" description="Low complexity" evidence="2">
    <location>
        <begin position="67"/>
        <end position="81"/>
    </location>
</feature>
<feature type="compositionally biased region" description="Low complexity" evidence="2">
    <location>
        <begin position="29"/>
        <end position="46"/>
    </location>
</feature>
<gene>
    <name evidence="4" type="ORF">Z519_07320</name>
</gene>
<feature type="domain" description="Ubiquinol-cytochrome c chaperone" evidence="3">
    <location>
        <begin position="216"/>
        <end position="345"/>
    </location>
</feature>
<dbReference type="GO" id="GO:0005739">
    <property type="term" value="C:mitochondrion"/>
    <property type="evidence" value="ECO:0007669"/>
    <property type="project" value="TreeGrafter"/>
</dbReference>
<feature type="compositionally biased region" description="Polar residues" evidence="2">
    <location>
        <begin position="104"/>
        <end position="132"/>
    </location>
</feature>
<dbReference type="GO" id="GO:0034551">
    <property type="term" value="P:mitochondrial respiratory chain complex III assembly"/>
    <property type="evidence" value="ECO:0007669"/>
    <property type="project" value="TreeGrafter"/>
</dbReference>
<dbReference type="VEuPathDB" id="FungiDB:Z519_07320"/>
<dbReference type="Pfam" id="PF03981">
    <property type="entry name" value="Ubiq_cyt_C_chap"/>
    <property type="match status" value="1"/>
</dbReference>
<proteinExistence type="inferred from homology"/>
<dbReference type="RefSeq" id="XP_016619005.1">
    <property type="nucleotide sequence ID" value="XM_016765055.1"/>
</dbReference>
<evidence type="ECO:0000313" key="5">
    <source>
        <dbReference type="Proteomes" id="UP000053789"/>
    </source>
</evidence>